<dbReference type="Pfam" id="PF04978">
    <property type="entry name" value="MST"/>
    <property type="match status" value="1"/>
</dbReference>
<protein>
    <submittedName>
        <fullName evidence="1">DinB family protein</fullName>
    </submittedName>
</protein>
<dbReference type="Gene3D" id="1.20.120.450">
    <property type="entry name" value="dinb family like domain"/>
    <property type="match status" value="1"/>
</dbReference>
<dbReference type="InterPro" id="IPR007061">
    <property type="entry name" value="MST-like"/>
</dbReference>
<organism evidence="1 2">
    <name type="scientific">Oceanobacillus kapialis</name>
    <dbReference type="NCBI Taxonomy" id="481353"/>
    <lineage>
        <taxon>Bacteria</taxon>
        <taxon>Bacillati</taxon>
        <taxon>Bacillota</taxon>
        <taxon>Bacilli</taxon>
        <taxon>Bacillales</taxon>
        <taxon>Bacillaceae</taxon>
        <taxon>Oceanobacillus</taxon>
    </lineage>
</organism>
<keyword evidence="2" id="KW-1185">Reference proteome</keyword>
<evidence type="ECO:0000313" key="1">
    <source>
        <dbReference type="EMBL" id="MFD2629648.1"/>
    </source>
</evidence>
<dbReference type="EMBL" id="JBHUMX010000038">
    <property type="protein sequence ID" value="MFD2629648.1"/>
    <property type="molecule type" value="Genomic_DNA"/>
</dbReference>
<accession>A0ABW5Q2C0</accession>
<comment type="caution">
    <text evidence="1">The sequence shown here is derived from an EMBL/GenBank/DDBJ whole genome shotgun (WGS) entry which is preliminary data.</text>
</comment>
<dbReference type="RefSeq" id="WP_379562439.1">
    <property type="nucleotide sequence ID" value="NZ_JBHUMX010000038.1"/>
</dbReference>
<dbReference type="Proteomes" id="UP001597451">
    <property type="component" value="Unassembled WGS sequence"/>
</dbReference>
<gene>
    <name evidence="1" type="ORF">ACFSUN_12745</name>
</gene>
<dbReference type="InterPro" id="IPR034660">
    <property type="entry name" value="DinB/YfiT-like"/>
</dbReference>
<dbReference type="SUPFAM" id="SSF109854">
    <property type="entry name" value="DinB/YfiT-like putative metalloenzymes"/>
    <property type="match status" value="1"/>
</dbReference>
<reference evidence="2" key="1">
    <citation type="journal article" date="2019" name="Int. J. Syst. Evol. Microbiol.">
        <title>The Global Catalogue of Microorganisms (GCM) 10K type strain sequencing project: providing services to taxonomists for standard genome sequencing and annotation.</title>
        <authorList>
            <consortium name="The Broad Institute Genomics Platform"/>
            <consortium name="The Broad Institute Genome Sequencing Center for Infectious Disease"/>
            <person name="Wu L."/>
            <person name="Ma J."/>
        </authorList>
    </citation>
    <scope>NUCLEOTIDE SEQUENCE [LARGE SCALE GENOMIC DNA]</scope>
    <source>
        <strain evidence="2">TISTR 1858</strain>
    </source>
</reference>
<sequence>MINYQIIGDNNYSEKVGELVWMLQHSREITLKEISDLTQKELDYLTCDSANSIGALLAHINSIEYVHQVISFERRDLTKEEYEKWGNALVLGDRARNSIKFNSVQCYIEELSRVREKTLLYLKGVQDAWLFEENKWDNGVLYNNYYLWFHVMEDEINHRGQIRAIKRLLRNK</sequence>
<proteinExistence type="predicted"/>
<evidence type="ECO:0000313" key="2">
    <source>
        <dbReference type="Proteomes" id="UP001597451"/>
    </source>
</evidence>
<name>A0ABW5Q2C0_9BACI</name>